<sequence length="67" mass="7341">MNIRYLCNYSWRSLEAAPLKDIGDTVPVVIREQPISFDPGSSADIVIKDEFVVCSENGTSADVPPLT</sequence>
<keyword evidence="2" id="KW-1185">Reference proteome</keyword>
<proteinExistence type="predicted"/>
<gene>
    <name evidence="1" type="ORF">CDAR_16361</name>
</gene>
<dbReference type="Proteomes" id="UP001054837">
    <property type="component" value="Unassembled WGS sequence"/>
</dbReference>
<dbReference type="EMBL" id="BPLQ01015013">
    <property type="protein sequence ID" value="GIY85153.1"/>
    <property type="molecule type" value="Genomic_DNA"/>
</dbReference>
<protein>
    <submittedName>
        <fullName evidence="1">Uncharacterized protein</fullName>
    </submittedName>
</protein>
<dbReference type="AlphaFoldDB" id="A0AAV4WS28"/>
<reference evidence="1 2" key="1">
    <citation type="submission" date="2021-06" db="EMBL/GenBank/DDBJ databases">
        <title>Caerostris darwini draft genome.</title>
        <authorList>
            <person name="Kono N."/>
            <person name="Arakawa K."/>
        </authorList>
    </citation>
    <scope>NUCLEOTIDE SEQUENCE [LARGE SCALE GENOMIC DNA]</scope>
</reference>
<evidence type="ECO:0000313" key="1">
    <source>
        <dbReference type="EMBL" id="GIY85153.1"/>
    </source>
</evidence>
<organism evidence="1 2">
    <name type="scientific">Caerostris darwini</name>
    <dbReference type="NCBI Taxonomy" id="1538125"/>
    <lineage>
        <taxon>Eukaryota</taxon>
        <taxon>Metazoa</taxon>
        <taxon>Ecdysozoa</taxon>
        <taxon>Arthropoda</taxon>
        <taxon>Chelicerata</taxon>
        <taxon>Arachnida</taxon>
        <taxon>Araneae</taxon>
        <taxon>Araneomorphae</taxon>
        <taxon>Entelegynae</taxon>
        <taxon>Araneoidea</taxon>
        <taxon>Araneidae</taxon>
        <taxon>Caerostris</taxon>
    </lineage>
</organism>
<accession>A0AAV4WS28</accession>
<name>A0AAV4WS28_9ARAC</name>
<comment type="caution">
    <text evidence="1">The sequence shown here is derived from an EMBL/GenBank/DDBJ whole genome shotgun (WGS) entry which is preliminary data.</text>
</comment>
<evidence type="ECO:0000313" key="2">
    <source>
        <dbReference type="Proteomes" id="UP001054837"/>
    </source>
</evidence>